<gene>
    <name evidence="1" type="ORF">PHIRE_GUSTAV_56</name>
</gene>
<sequence length="137" mass="16080">MTNWLDKLFPPNDPVVRAAMEQRIYTDEIPTTEVWNNPLLAPPTRLYAALDHLEERTALHDEVQAVRDAVAEWWASAEHRDHVHVNPNVVAAALERQERERGRELDDLLAALDVELLPWQRDTLGRWLERKLTFRMR</sequence>
<keyword evidence="2" id="KW-1185">Reference proteome</keyword>
<organism evidence="1 2">
    <name type="scientific">Gordonia phage Gustav</name>
    <dbReference type="NCBI Taxonomy" id="2047872"/>
    <lineage>
        <taxon>Viruses</taxon>
        <taxon>Duplodnaviria</taxon>
        <taxon>Heunggongvirae</taxon>
        <taxon>Uroviricota</taxon>
        <taxon>Caudoviricetes</taxon>
        <taxon>Gustavvirus</taxon>
        <taxon>Gustavvirus gustav</taxon>
    </lineage>
</organism>
<dbReference type="OrthoDB" id="41105at10239"/>
<evidence type="ECO:0000313" key="1">
    <source>
        <dbReference type="EMBL" id="ATW59116.1"/>
    </source>
</evidence>
<evidence type="ECO:0000313" key="2">
    <source>
        <dbReference type="Proteomes" id="UP000241392"/>
    </source>
</evidence>
<reference evidence="2" key="1">
    <citation type="submission" date="2017-10" db="EMBL/GenBank/DDBJ databases">
        <authorList>
            <person name="Banno H."/>
            <person name="Chua N.-H."/>
        </authorList>
    </citation>
    <scope>NUCLEOTIDE SEQUENCE [LARGE SCALE GENOMIC DNA]</scope>
</reference>
<dbReference type="EMBL" id="MG198784">
    <property type="protein sequence ID" value="ATW59116.1"/>
    <property type="molecule type" value="Genomic_DNA"/>
</dbReference>
<name>A0A2H4PA60_9CAUD</name>
<proteinExistence type="predicted"/>
<protein>
    <submittedName>
        <fullName evidence="1">Uncharacterized protein</fullName>
    </submittedName>
</protein>
<accession>A0A2H4PA60</accession>
<dbReference type="Proteomes" id="UP000241392">
    <property type="component" value="Segment"/>
</dbReference>